<name>A0A835Z027_9STRA</name>
<organism evidence="2 3">
    <name type="scientific">Tribonema minus</name>
    <dbReference type="NCBI Taxonomy" id="303371"/>
    <lineage>
        <taxon>Eukaryota</taxon>
        <taxon>Sar</taxon>
        <taxon>Stramenopiles</taxon>
        <taxon>Ochrophyta</taxon>
        <taxon>PX clade</taxon>
        <taxon>Xanthophyceae</taxon>
        <taxon>Tribonematales</taxon>
        <taxon>Tribonemataceae</taxon>
        <taxon>Tribonema</taxon>
    </lineage>
</organism>
<feature type="compositionally biased region" description="Basic residues" evidence="1">
    <location>
        <begin position="264"/>
        <end position="282"/>
    </location>
</feature>
<sequence length="291" mass="32178">MRVVTDASAQGKQRAHAEAVGRVRGWRLGHVAVYVGSDDRALANEKGVNSVSEVVAEEEGPEMREALRNERTRWVMDQIAQDNFPEDLGAFYLMKKSVYIGAFYLGKDNFLENLGAIYLMKNPPPAEPKEVEPPAGQKKKGDKKGDKKAAKKGEKGKKGKVKEEAPPPEGPPPLQGKSDLTEAIYGHIQGFEDVWATRDESENFAQRHDVELTKGTVRPGVLEEMRLQATRLEVARAQLDVVQVDEMLLMNLKKIKQQVGKAEKGKKGKKPKKAKKGKKGKDKKKEGRGGG</sequence>
<dbReference type="EMBL" id="JAFCMP010000399">
    <property type="protein sequence ID" value="KAG5180379.1"/>
    <property type="molecule type" value="Genomic_DNA"/>
</dbReference>
<evidence type="ECO:0000313" key="3">
    <source>
        <dbReference type="Proteomes" id="UP000664859"/>
    </source>
</evidence>
<reference evidence="2" key="1">
    <citation type="submission" date="2021-02" db="EMBL/GenBank/DDBJ databases">
        <title>First Annotated Genome of the Yellow-green Alga Tribonema minus.</title>
        <authorList>
            <person name="Mahan K.M."/>
        </authorList>
    </citation>
    <scope>NUCLEOTIDE SEQUENCE</scope>
    <source>
        <strain evidence="2">UTEX B ZZ1240</strain>
    </source>
</reference>
<dbReference type="PANTHER" id="PTHR14690:SF0">
    <property type="entry name" value="IQ MOTIF CONTAINING WITH AAA DOMAIN 1"/>
    <property type="match status" value="1"/>
</dbReference>
<comment type="caution">
    <text evidence="2">The sequence shown here is derived from an EMBL/GenBank/DDBJ whole genome shotgun (WGS) entry which is preliminary data.</text>
</comment>
<gene>
    <name evidence="2" type="ORF">JKP88DRAFT_291021</name>
</gene>
<evidence type="ECO:0000256" key="1">
    <source>
        <dbReference type="SAM" id="MobiDB-lite"/>
    </source>
</evidence>
<dbReference type="AlphaFoldDB" id="A0A835Z027"/>
<feature type="region of interest" description="Disordered" evidence="1">
    <location>
        <begin position="255"/>
        <end position="291"/>
    </location>
</feature>
<evidence type="ECO:0000313" key="2">
    <source>
        <dbReference type="EMBL" id="KAG5180379.1"/>
    </source>
</evidence>
<dbReference type="OrthoDB" id="3046016at2759"/>
<protein>
    <submittedName>
        <fullName evidence="2">Uncharacterized protein</fullName>
    </submittedName>
</protein>
<feature type="region of interest" description="Disordered" evidence="1">
    <location>
        <begin position="125"/>
        <end position="178"/>
    </location>
</feature>
<accession>A0A835Z027</accession>
<dbReference type="PANTHER" id="PTHR14690">
    <property type="entry name" value="IQ MOTIF CONTAINING WITH AAA DOMAIN 1"/>
    <property type="match status" value="1"/>
</dbReference>
<dbReference type="InterPro" id="IPR052267">
    <property type="entry name" value="N-DRC_Component"/>
</dbReference>
<feature type="compositionally biased region" description="Basic and acidic residues" evidence="1">
    <location>
        <begin position="143"/>
        <end position="153"/>
    </location>
</feature>
<proteinExistence type="predicted"/>
<keyword evidence="3" id="KW-1185">Reference proteome</keyword>
<dbReference type="Proteomes" id="UP000664859">
    <property type="component" value="Unassembled WGS sequence"/>
</dbReference>